<feature type="transmembrane region" description="Helical" evidence="1">
    <location>
        <begin position="87"/>
        <end position="108"/>
    </location>
</feature>
<reference evidence="2 3" key="1">
    <citation type="submission" date="2014-07" db="EMBL/GenBank/DDBJ databases">
        <title>Draft Genome Sequence of Gephyronic Acid Producer, Cystobacter violaceus Strain Cb vi76.</title>
        <authorList>
            <person name="Stevens D.C."/>
            <person name="Young J."/>
            <person name="Carmichael R."/>
            <person name="Tan J."/>
            <person name="Taylor R.E."/>
        </authorList>
    </citation>
    <scope>NUCLEOTIDE SEQUENCE [LARGE SCALE GENOMIC DNA]</scope>
    <source>
        <strain evidence="2 3">Cb vi76</strain>
    </source>
</reference>
<dbReference type="Proteomes" id="UP000028547">
    <property type="component" value="Unassembled WGS sequence"/>
</dbReference>
<feature type="transmembrane region" description="Helical" evidence="1">
    <location>
        <begin position="368"/>
        <end position="385"/>
    </location>
</feature>
<feature type="transmembrane region" description="Helical" evidence="1">
    <location>
        <begin position="284"/>
        <end position="303"/>
    </location>
</feature>
<feature type="transmembrane region" description="Helical" evidence="1">
    <location>
        <begin position="128"/>
        <end position="152"/>
    </location>
</feature>
<organism evidence="2 3">
    <name type="scientific">Archangium violaceum Cb vi76</name>
    <dbReference type="NCBI Taxonomy" id="1406225"/>
    <lineage>
        <taxon>Bacteria</taxon>
        <taxon>Pseudomonadati</taxon>
        <taxon>Myxococcota</taxon>
        <taxon>Myxococcia</taxon>
        <taxon>Myxococcales</taxon>
        <taxon>Cystobacterineae</taxon>
        <taxon>Archangiaceae</taxon>
        <taxon>Archangium</taxon>
    </lineage>
</organism>
<feature type="transmembrane region" description="Helical" evidence="1">
    <location>
        <begin position="7"/>
        <end position="23"/>
    </location>
</feature>
<evidence type="ECO:0000313" key="3">
    <source>
        <dbReference type="Proteomes" id="UP000028547"/>
    </source>
</evidence>
<dbReference type="EMBL" id="JPMI01000220">
    <property type="protein sequence ID" value="KFA90139.1"/>
    <property type="molecule type" value="Genomic_DNA"/>
</dbReference>
<feature type="transmembrane region" description="Helical" evidence="1">
    <location>
        <begin position="345"/>
        <end position="362"/>
    </location>
</feature>
<sequence>MSARTDRLVYTAALVLGALPLWVSSHLPMVDLPQHLHLISVLHRLDDPTTLYPQLFAARHELTPYLGYYYAVSLLNWLLPLDLANRLFLSAYVVGLPLSLAFLLRGLGRPPWPSLLALPLAYGDNFGWGFINYLAALPLALLCCGFFVHALTRAGQRPLWASGLAASLVAVLLFHVQAFAFLGLALPWLLLTTPVPEDAGARGFQARLRPRLPALLGVTPGVVLFLSWVVLRLGQPSEVQTGAPWKAWGPMLSPRNLAWKSFTQNRAELLEVLANLLRDGSDRLPLYAVGVVAACALVLGVVRGDSSGEGPVARWRLPGLVLIALGFYFLLPFDIRGYIYYLNTRYAQLAAVLAVASLPVTQPALRRPLLWASAACALVLALVLGQGFRAFSREAAEWDVLAEATAPRPRVMGLIFDSGSRVVRHPVFLHGAAELARARGGSTNFSFALTPHSPLRYRGTPPPTFPSEWRPQDFDYATQGPAYDHFLVRGVHPSRIFGERLRQELAVAAESGNSWLVRRR</sequence>
<keyword evidence="1" id="KW-0812">Transmembrane</keyword>
<feature type="transmembrane region" description="Helical" evidence="1">
    <location>
        <begin position="62"/>
        <end position="80"/>
    </location>
</feature>
<evidence type="ECO:0000256" key="1">
    <source>
        <dbReference type="SAM" id="Phobius"/>
    </source>
</evidence>
<evidence type="ECO:0000313" key="2">
    <source>
        <dbReference type="EMBL" id="KFA90139.1"/>
    </source>
</evidence>
<comment type="caution">
    <text evidence="2">The sequence shown here is derived from an EMBL/GenBank/DDBJ whole genome shotgun (WGS) entry which is preliminary data.</text>
</comment>
<keyword evidence="1" id="KW-1133">Transmembrane helix</keyword>
<name>A0A084SNV4_9BACT</name>
<protein>
    <recommendedName>
        <fullName evidence="4">Glycosyltransferase RgtA/B/C/D-like domain-containing protein</fullName>
    </recommendedName>
</protein>
<feature type="transmembrane region" description="Helical" evidence="1">
    <location>
        <begin position="211"/>
        <end position="231"/>
    </location>
</feature>
<dbReference type="AlphaFoldDB" id="A0A084SNV4"/>
<keyword evidence="1" id="KW-0472">Membrane</keyword>
<dbReference type="RefSeq" id="WP_043402975.1">
    <property type="nucleotide sequence ID" value="NZ_JPMI01000220.1"/>
</dbReference>
<feature type="transmembrane region" description="Helical" evidence="1">
    <location>
        <begin position="164"/>
        <end position="191"/>
    </location>
</feature>
<proteinExistence type="predicted"/>
<feature type="transmembrane region" description="Helical" evidence="1">
    <location>
        <begin position="315"/>
        <end position="333"/>
    </location>
</feature>
<accession>A0A084SNV4</accession>
<evidence type="ECO:0008006" key="4">
    <source>
        <dbReference type="Google" id="ProtNLM"/>
    </source>
</evidence>
<gene>
    <name evidence="2" type="ORF">Q664_29630</name>
</gene>